<dbReference type="NCBIfam" id="TIGR03919">
    <property type="entry name" value="T7SS_EccB"/>
    <property type="match status" value="1"/>
</dbReference>
<dbReference type="PANTHER" id="PTHR40765:SF2">
    <property type="entry name" value="ESX-2 SECRETION SYSTEM ATPASE ECCB2"/>
    <property type="match status" value="1"/>
</dbReference>
<gene>
    <name evidence="12" type="ORF">HMPREF9336_00571</name>
</gene>
<evidence type="ECO:0000256" key="6">
    <source>
        <dbReference type="ARBA" id="ARBA00022801"/>
    </source>
</evidence>
<keyword evidence="5" id="KW-0547">Nucleotide-binding</keyword>
<evidence type="ECO:0000256" key="4">
    <source>
        <dbReference type="ARBA" id="ARBA00022692"/>
    </source>
</evidence>
<name>E5XM51_SEGRC</name>
<evidence type="ECO:0000256" key="8">
    <source>
        <dbReference type="ARBA" id="ARBA00022989"/>
    </source>
</evidence>
<dbReference type="EMBL" id="ACZI02000003">
    <property type="protein sequence ID" value="EFV14571.1"/>
    <property type="molecule type" value="Genomic_DNA"/>
</dbReference>
<keyword evidence="3" id="KW-1003">Cell membrane</keyword>
<evidence type="ECO:0000256" key="5">
    <source>
        <dbReference type="ARBA" id="ARBA00022741"/>
    </source>
</evidence>
<dbReference type="InterPro" id="IPR042485">
    <property type="entry name" value="T7SS_EccB_R3"/>
</dbReference>
<evidence type="ECO:0000256" key="1">
    <source>
        <dbReference type="ARBA" id="ARBA00004162"/>
    </source>
</evidence>
<dbReference type="Proteomes" id="UP000004816">
    <property type="component" value="Unassembled WGS sequence"/>
</dbReference>
<dbReference type="GO" id="GO:0005524">
    <property type="term" value="F:ATP binding"/>
    <property type="evidence" value="ECO:0007669"/>
    <property type="project" value="UniProtKB-KW"/>
</dbReference>
<keyword evidence="7" id="KW-0067">ATP-binding</keyword>
<dbReference type="Gene3D" id="2.40.50.910">
    <property type="entry name" value="Type VII secretion system EccB, repeat 3 domain"/>
    <property type="match status" value="1"/>
</dbReference>
<keyword evidence="4 11" id="KW-0812">Transmembrane</keyword>
<keyword evidence="6" id="KW-0378">Hydrolase</keyword>
<comment type="similarity">
    <text evidence="2">Belongs to the EccB family.</text>
</comment>
<evidence type="ECO:0000256" key="11">
    <source>
        <dbReference type="SAM" id="Phobius"/>
    </source>
</evidence>
<evidence type="ECO:0000313" key="12">
    <source>
        <dbReference type="EMBL" id="EFV14571.1"/>
    </source>
</evidence>
<keyword evidence="9 11" id="KW-0472">Membrane</keyword>
<dbReference type="Gene3D" id="3.30.2390.20">
    <property type="entry name" value="Type VII secretion system EccB, repeat 1 domain"/>
    <property type="match status" value="1"/>
</dbReference>
<evidence type="ECO:0000256" key="9">
    <source>
        <dbReference type="ARBA" id="ARBA00023136"/>
    </source>
</evidence>
<accession>E5XM51</accession>
<feature type="transmembrane region" description="Helical" evidence="11">
    <location>
        <begin position="68"/>
        <end position="88"/>
    </location>
</feature>
<dbReference type="GO" id="GO:0016787">
    <property type="term" value="F:hydrolase activity"/>
    <property type="evidence" value="ECO:0007669"/>
    <property type="project" value="UniProtKB-KW"/>
</dbReference>
<comment type="caution">
    <text evidence="12">The sequence shown here is derived from an EMBL/GenBank/DDBJ whole genome shotgun (WGS) entry which is preliminary data.</text>
</comment>
<dbReference type="Pfam" id="PF05108">
    <property type="entry name" value="T7SS_ESX1_EccB"/>
    <property type="match status" value="1"/>
</dbReference>
<evidence type="ECO:0000256" key="2">
    <source>
        <dbReference type="ARBA" id="ARBA00008149"/>
    </source>
</evidence>
<sequence>MSEQHERRSFASRTPASEHPEPLTYRRGFVTGHQVTGWRFVSRRIASAVALHDARMLVDPLRTQSRSLGVGALLVVSGLIGCFVFSLIRPAGVAGNDVVLADRSTAALYVRVGEYLHPVLNLASARLIAGKAVDPTMVRSAELDRFPRGNTIGIPGAPERMPQSASADAAWTVCESAEDHAVTVIAGALDGGADKAAALPSGRAAVVSTDSGAWLLWEGRRSALDLADTAVTSALGFAAPPEARPVTARLLNAIPESPALAVPAIPGAGTKPSYPLPVAAPVGSVLVSYSSANTLAYYAVLAGGVQRISPVLASALRASDSHGLQRPPQLTADQIARLPVSSDLDVRAFPSAPVVPVSEEQAPVLCAGFAKTARAASGSWSLLAGSALPLSSSARTVRLVASATNVAIAPGSGYLVRPVGGGGYQWLSDTGVRYGVDTETDGDKTLGALGLRGPALPIPASMLDLFAPGPTLSRADALLAHDGLAPAEPFTSGGGAR</sequence>
<dbReference type="STRING" id="679197.HMPREF9336_00571"/>
<keyword evidence="13" id="KW-1185">Reference proteome</keyword>
<dbReference type="RefSeq" id="WP_007467635.1">
    <property type="nucleotide sequence ID" value="NZ_KI391954.1"/>
</dbReference>
<dbReference type="PANTHER" id="PTHR40765">
    <property type="entry name" value="ESX-2 SECRETION SYSTEM ATPASE ECCB2"/>
    <property type="match status" value="1"/>
</dbReference>
<feature type="region of interest" description="Disordered" evidence="10">
    <location>
        <begin position="1"/>
        <end position="23"/>
    </location>
</feature>
<dbReference type="InterPro" id="IPR044857">
    <property type="entry name" value="T7SS_EccB_R1"/>
</dbReference>
<dbReference type="eggNOG" id="COG3266">
    <property type="taxonomic scope" value="Bacteria"/>
</dbReference>
<reference evidence="12 13" key="1">
    <citation type="journal article" date="2011" name="Stand. Genomic Sci.">
        <title>High quality draft genome sequence of Segniliparus rugosus CDC 945(T)= (ATCC BAA-974(T)).</title>
        <authorList>
            <person name="Earl A.M."/>
            <person name="Desjardins C.A."/>
            <person name="Fitzgerald M.G."/>
            <person name="Arachchi H.M."/>
            <person name="Zeng Q."/>
            <person name="Mehta T."/>
            <person name="Griggs A."/>
            <person name="Birren B.W."/>
            <person name="Toney N.C."/>
            <person name="Carr J."/>
            <person name="Posey J."/>
            <person name="Butler W.R."/>
        </authorList>
    </citation>
    <scope>NUCLEOTIDE SEQUENCE [LARGE SCALE GENOMIC DNA]</scope>
    <source>
        <strain evidence="13">ATCC BAA-974 / DSM 45345 / CCUG 50838 / CIP 108380 / JCM 13579 / CDC 945</strain>
    </source>
</reference>
<comment type="subcellular location">
    <subcellularLocation>
        <location evidence="1">Cell membrane</location>
        <topology evidence="1">Single-pass membrane protein</topology>
    </subcellularLocation>
</comment>
<organism evidence="12 13">
    <name type="scientific">Segniliparus rugosus (strain ATCC BAA-974 / DSM 45345 / CCUG 50838 / CIP 108380 / JCM 13579 / CDC 945)</name>
    <dbReference type="NCBI Taxonomy" id="679197"/>
    <lineage>
        <taxon>Bacteria</taxon>
        <taxon>Bacillati</taxon>
        <taxon>Actinomycetota</taxon>
        <taxon>Actinomycetes</taxon>
        <taxon>Mycobacteriales</taxon>
        <taxon>Segniliparaceae</taxon>
        <taxon>Segniliparus</taxon>
    </lineage>
</organism>
<keyword evidence="8 11" id="KW-1133">Transmembrane helix</keyword>
<evidence type="ECO:0000256" key="7">
    <source>
        <dbReference type="ARBA" id="ARBA00022840"/>
    </source>
</evidence>
<evidence type="ECO:0000256" key="3">
    <source>
        <dbReference type="ARBA" id="ARBA00022475"/>
    </source>
</evidence>
<evidence type="ECO:0000256" key="10">
    <source>
        <dbReference type="SAM" id="MobiDB-lite"/>
    </source>
</evidence>
<evidence type="ECO:0000313" key="13">
    <source>
        <dbReference type="Proteomes" id="UP000004816"/>
    </source>
</evidence>
<dbReference type="InterPro" id="IPR007795">
    <property type="entry name" value="T7SS_EccB"/>
</dbReference>
<protein>
    <submittedName>
        <fullName evidence="12">Type VII secretion protein EccB</fullName>
    </submittedName>
</protein>
<dbReference type="HOGENOM" id="CLU_036302_3_0_11"/>
<proteinExistence type="inferred from homology"/>
<dbReference type="GO" id="GO:0005886">
    <property type="term" value="C:plasma membrane"/>
    <property type="evidence" value="ECO:0007669"/>
    <property type="project" value="UniProtKB-SubCell"/>
</dbReference>
<dbReference type="GO" id="GO:0005576">
    <property type="term" value="C:extracellular region"/>
    <property type="evidence" value="ECO:0007669"/>
    <property type="project" value="TreeGrafter"/>
</dbReference>
<dbReference type="OrthoDB" id="3847604at2"/>
<dbReference type="AlphaFoldDB" id="E5XM51"/>